<evidence type="ECO:0000256" key="1">
    <source>
        <dbReference type="SAM" id="MobiDB-lite"/>
    </source>
</evidence>
<accession>A0A0R3LQ88</accession>
<dbReference type="AlphaFoldDB" id="A0A0R3LQ88"/>
<evidence type="ECO:0000259" key="2">
    <source>
        <dbReference type="PROSITE" id="PS51746"/>
    </source>
</evidence>
<gene>
    <name evidence="3" type="ORF">CQ12_06130</name>
</gene>
<dbReference type="SMART" id="SM00332">
    <property type="entry name" value="PP2Cc"/>
    <property type="match status" value="1"/>
</dbReference>
<dbReference type="Gene3D" id="3.60.40.10">
    <property type="entry name" value="PPM-type phosphatase domain"/>
    <property type="match status" value="1"/>
</dbReference>
<evidence type="ECO:0000313" key="4">
    <source>
        <dbReference type="Proteomes" id="UP000050863"/>
    </source>
</evidence>
<dbReference type="Proteomes" id="UP000050863">
    <property type="component" value="Unassembled WGS sequence"/>
</dbReference>
<dbReference type="STRING" id="280332.CQ12_06130"/>
<protein>
    <recommendedName>
        <fullName evidence="2">PPM-type phosphatase domain-containing protein</fullName>
    </recommendedName>
</protein>
<proteinExistence type="predicted"/>
<reference evidence="3 4" key="1">
    <citation type="submission" date="2014-03" db="EMBL/GenBank/DDBJ databases">
        <title>Bradyrhizobium valentinum sp. nov., isolated from effective nodules of Lupinus mariae-josephae, a lupine endemic of basic-lime soils in Eastern Spain.</title>
        <authorList>
            <person name="Duran D."/>
            <person name="Rey L."/>
            <person name="Navarro A."/>
            <person name="Busquets A."/>
            <person name="Imperial J."/>
            <person name="Ruiz-Argueso T."/>
        </authorList>
    </citation>
    <scope>NUCLEOTIDE SEQUENCE [LARGE SCALE GENOMIC DNA]</scope>
    <source>
        <strain evidence="3 4">PAC68</strain>
    </source>
</reference>
<dbReference type="SUPFAM" id="SSF81606">
    <property type="entry name" value="PP2C-like"/>
    <property type="match status" value="1"/>
</dbReference>
<feature type="region of interest" description="Disordered" evidence="1">
    <location>
        <begin position="271"/>
        <end position="328"/>
    </location>
</feature>
<organism evidence="3 4">
    <name type="scientific">Bradyrhizobium jicamae</name>
    <dbReference type="NCBI Taxonomy" id="280332"/>
    <lineage>
        <taxon>Bacteria</taxon>
        <taxon>Pseudomonadati</taxon>
        <taxon>Pseudomonadota</taxon>
        <taxon>Alphaproteobacteria</taxon>
        <taxon>Hyphomicrobiales</taxon>
        <taxon>Nitrobacteraceae</taxon>
        <taxon>Bradyrhizobium</taxon>
    </lineage>
</organism>
<dbReference type="RefSeq" id="WP_057835281.1">
    <property type="nucleotide sequence ID" value="NZ_LLXZ01000064.1"/>
</dbReference>
<feature type="domain" description="PPM-type phosphatase" evidence="2">
    <location>
        <begin position="17"/>
        <end position="239"/>
    </location>
</feature>
<keyword evidence="4" id="KW-1185">Reference proteome</keyword>
<dbReference type="PROSITE" id="PS51746">
    <property type="entry name" value="PPM_2"/>
    <property type="match status" value="1"/>
</dbReference>
<comment type="caution">
    <text evidence="3">The sequence shown here is derived from an EMBL/GenBank/DDBJ whole genome shotgun (WGS) entry which is preliminary data.</text>
</comment>
<feature type="compositionally biased region" description="Basic residues" evidence="1">
    <location>
        <begin position="295"/>
        <end position="305"/>
    </location>
</feature>
<sequence>MAGTVLQRSRQVLLDDQAIIASDVGVLRTENQDRVSVLRVNDSSRPFLCFALSDGMGGMKDGGQCATVGIASFFSALLATSELEPQRKLHIATNVANETVYNIWQGRGGATLSAVLIEGSRSVHVSNVGDSRVYALDGRWTKLSRLTVDDNLKEAFGGADKGLVQFIGIGKSLVPNVQQVSADLDSFFITSDGAHYFDEKIFEQLLLSASEPLRATDRLLALARWLGGPDNASVAAFSVSHLLNTLNKKGSLPTVWSGHSQLHLQRTPDKIANVDAPPSEPADVQARPPAQKQRTATKRKSKASKKAAQDGQLEIKISSDEGEDAADS</sequence>
<dbReference type="InterPro" id="IPR036457">
    <property type="entry name" value="PPM-type-like_dom_sf"/>
</dbReference>
<dbReference type="InterPro" id="IPR001932">
    <property type="entry name" value="PPM-type_phosphatase-like_dom"/>
</dbReference>
<evidence type="ECO:0000313" key="3">
    <source>
        <dbReference type="EMBL" id="KRR09986.1"/>
    </source>
</evidence>
<dbReference type="EMBL" id="LLXZ01000064">
    <property type="protein sequence ID" value="KRR09986.1"/>
    <property type="molecule type" value="Genomic_DNA"/>
</dbReference>
<name>A0A0R3LQ88_9BRAD</name>